<proteinExistence type="predicted"/>
<dbReference type="RefSeq" id="WP_316700128.1">
    <property type="nucleotide sequence ID" value="NZ_CP136336.1"/>
</dbReference>
<reference evidence="3 4" key="1">
    <citation type="submission" date="2023-10" db="EMBL/GenBank/DDBJ databases">
        <title>Bacteria for the degradation of biodegradable plastic PBAT(Polybutylene adipate terephthalate).</title>
        <authorList>
            <person name="Weon H.-Y."/>
            <person name="Yeon J."/>
        </authorList>
    </citation>
    <scope>NUCLEOTIDE SEQUENCE [LARGE SCALE GENOMIC DNA]</scope>
    <source>
        <strain evidence="3 4">SBD 7-3</strain>
    </source>
</reference>
<evidence type="ECO:0000256" key="1">
    <source>
        <dbReference type="SAM" id="MobiDB-lite"/>
    </source>
</evidence>
<dbReference type="InterPro" id="IPR024402">
    <property type="entry name" value="DUF2726"/>
</dbReference>
<protein>
    <submittedName>
        <fullName evidence="3">DUF2726 domain-containing protein</fullName>
    </submittedName>
</protein>
<accession>A0ABZ0CRB8</accession>
<dbReference type="Proteomes" id="UP001303946">
    <property type="component" value="Chromosome"/>
</dbReference>
<dbReference type="Pfam" id="PF10881">
    <property type="entry name" value="DUF2726"/>
    <property type="match status" value="1"/>
</dbReference>
<evidence type="ECO:0000313" key="4">
    <source>
        <dbReference type="Proteomes" id="UP001303946"/>
    </source>
</evidence>
<evidence type="ECO:0000313" key="3">
    <source>
        <dbReference type="EMBL" id="WOB07464.1"/>
    </source>
</evidence>
<sequence>MDMLLIVGGLLLLAALGWVLWQKRAKRADDNKSRRNNKVRSMEGLDTLMSWHPQATRVMTTPERKAYAALRAGLPEHIILAQVPLARFLKVPTRHSYSEWLRRVGVLCGDLVVCDSVSQVIAIVDIRAPEAQENESTRQRHARMDRVLKAAEIPLHVWREDAIPNATGARNAILGMPVEAPTTAPAAAATMRPVAVAPSRAPAVERIPAAAVVDDDGMEQHDPPSSTWFDEMDSAAAPLPPTPQRGGGPSIR</sequence>
<feature type="region of interest" description="Disordered" evidence="1">
    <location>
        <begin position="214"/>
        <end position="252"/>
    </location>
</feature>
<keyword evidence="4" id="KW-1185">Reference proteome</keyword>
<organism evidence="3 4">
    <name type="scientific">Piscinibacter gummiphilus</name>
    <dbReference type="NCBI Taxonomy" id="946333"/>
    <lineage>
        <taxon>Bacteria</taxon>
        <taxon>Pseudomonadati</taxon>
        <taxon>Pseudomonadota</taxon>
        <taxon>Betaproteobacteria</taxon>
        <taxon>Burkholderiales</taxon>
        <taxon>Sphaerotilaceae</taxon>
        <taxon>Piscinibacter</taxon>
    </lineage>
</organism>
<name>A0ABZ0CRB8_9BURK</name>
<evidence type="ECO:0000259" key="2">
    <source>
        <dbReference type="Pfam" id="PF10881"/>
    </source>
</evidence>
<gene>
    <name evidence="3" type="ORF">RXV79_21435</name>
</gene>
<dbReference type="EMBL" id="CP136336">
    <property type="protein sequence ID" value="WOB07464.1"/>
    <property type="molecule type" value="Genomic_DNA"/>
</dbReference>
<feature type="domain" description="DUF2726" evidence="2">
    <location>
        <begin position="57"/>
        <end position="173"/>
    </location>
</feature>